<reference evidence="3" key="1">
    <citation type="submission" date="2022-06" db="EMBL/GenBank/DDBJ databases">
        <authorList>
            <consortium name="SYNGENTA / RWTH Aachen University"/>
        </authorList>
    </citation>
    <scope>NUCLEOTIDE SEQUENCE</scope>
</reference>
<comment type="caution">
    <text evidence="3">The sequence shown here is derived from an EMBL/GenBank/DDBJ whole genome shotgun (WGS) entry which is preliminary data.</text>
</comment>
<feature type="transmembrane region" description="Helical" evidence="2">
    <location>
        <begin position="17"/>
        <end position="35"/>
    </location>
</feature>
<dbReference type="EMBL" id="CALTRL010001494">
    <property type="protein sequence ID" value="CAH7672734.1"/>
    <property type="molecule type" value="Genomic_DNA"/>
</dbReference>
<organism evidence="3 4">
    <name type="scientific">Phakopsora pachyrhizi</name>
    <name type="common">Asian soybean rust disease fungus</name>
    <dbReference type="NCBI Taxonomy" id="170000"/>
    <lineage>
        <taxon>Eukaryota</taxon>
        <taxon>Fungi</taxon>
        <taxon>Dikarya</taxon>
        <taxon>Basidiomycota</taxon>
        <taxon>Pucciniomycotina</taxon>
        <taxon>Pucciniomycetes</taxon>
        <taxon>Pucciniales</taxon>
        <taxon>Phakopsoraceae</taxon>
        <taxon>Phakopsora</taxon>
    </lineage>
</organism>
<protein>
    <submittedName>
        <fullName evidence="3">Uncharacterized protein</fullName>
    </submittedName>
</protein>
<evidence type="ECO:0000256" key="2">
    <source>
        <dbReference type="SAM" id="Phobius"/>
    </source>
</evidence>
<sequence length="183" mass="21071">MAFKIVLDLLSSVSPRMMISMMIVLILLIWNLYMLKEISLRKIPSPKQSRADHSYYNHESQSRMPDGNGRDRGLMMIKNEELRSNVKEALMEWFEEHQMTIVSDVAGEEEYHCGENGDGNCDRGFLIKGKSYKRTRVGKKVVSDKLKSLTELEGLSDETEDTGGDRETFMELEGQYNETIHNQ</sequence>
<name>A0AAV0AV74_PHAPC</name>
<keyword evidence="4" id="KW-1185">Reference proteome</keyword>
<evidence type="ECO:0000256" key="1">
    <source>
        <dbReference type="SAM" id="MobiDB-lite"/>
    </source>
</evidence>
<keyword evidence="2" id="KW-0472">Membrane</keyword>
<keyword evidence="2" id="KW-1133">Transmembrane helix</keyword>
<evidence type="ECO:0000313" key="3">
    <source>
        <dbReference type="EMBL" id="CAH7672734.1"/>
    </source>
</evidence>
<feature type="region of interest" description="Disordered" evidence="1">
    <location>
        <begin position="47"/>
        <end position="71"/>
    </location>
</feature>
<dbReference type="AlphaFoldDB" id="A0AAV0AV74"/>
<proteinExistence type="predicted"/>
<dbReference type="Proteomes" id="UP001153365">
    <property type="component" value="Unassembled WGS sequence"/>
</dbReference>
<accession>A0AAV0AV74</accession>
<evidence type="ECO:0000313" key="4">
    <source>
        <dbReference type="Proteomes" id="UP001153365"/>
    </source>
</evidence>
<keyword evidence="2" id="KW-0812">Transmembrane</keyword>
<gene>
    <name evidence="3" type="ORF">PPACK8108_LOCUS7568</name>
</gene>